<reference evidence="3" key="1">
    <citation type="submission" date="2022-08" db="EMBL/GenBank/DDBJ databases">
        <authorList>
            <person name="Gutierrez-Valencia J."/>
        </authorList>
    </citation>
    <scope>NUCLEOTIDE SEQUENCE</scope>
</reference>
<accession>A0AAV0P2S0</accession>
<dbReference type="InterPro" id="IPR036514">
    <property type="entry name" value="SGNH_hydro_sf"/>
</dbReference>
<protein>
    <recommendedName>
        <fullName evidence="5">GDSL esterase/lipase</fullName>
    </recommendedName>
</protein>
<evidence type="ECO:0000313" key="4">
    <source>
        <dbReference type="Proteomes" id="UP001154282"/>
    </source>
</evidence>
<dbReference type="Gene3D" id="3.40.50.1110">
    <property type="entry name" value="SGNH hydrolase"/>
    <property type="match status" value="1"/>
</dbReference>
<evidence type="ECO:0000256" key="1">
    <source>
        <dbReference type="ARBA" id="ARBA00008668"/>
    </source>
</evidence>
<name>A0AAV0P2S0_9ROSI</name>
<comment type="similarity">
    <text evidence="1">Belongs to the 'GDSL' lipolytic enzyme family.</text>
</comment>
<sequence length="83" mass="9042">MMTYSLLLLPSSSTDSSSSCHFPALYNFGDSNSDTGSQSAVFGRLPPPNGRTFFGKPSGRRSDGRLIIDFLGKNRAEFQGVYK</sequence>
<evidence type="ECO:0000313" key="3">
    <source>
        <dbReference type="EMBL" id="CAI0464661.1"/>
    </source>
</evidence>
<evidence type="ECO:0000256" key="2">
    <source>
        <dbReference type="SAM" id="MobiDB-lite"/>
    </source>
</evidence>
<comment type="caution">
    <text evidence="3">The sequence shown here is derived from an EMBL/GenBank/DDBJ whole genome shotgun (WGS) entry which is preliminary data.</text>
</comment>
<keyword evidence="4" id="KW-1185">Reference proteome</keyword>
<dbReference type="AlphaFoldDB" id="A0AAV0P2S0"/>
<dbReference type="EMBL" id="CAMGYJ010000008">
    <property type="protein sequence ID" value="CAI0464661.1"/>
    <property type="molecule type" value="Genomic_DNA"/>
</dbReference>
<organism evidence="3 4">
    <name type="scientific">Linum tenue</name>
    <dbReference type="NCBI Taxonomy" id="586396"/>
    <lineage>
        <taxon>Eukaryota</taxon>
        <taxon>Viridiplantae</taxon>
        <taxon>Streptophyta</taxon>
        <taxon>Embryophyta</taxon>
        <taxon>Tracheophyta</taxon>
        <taxon>Spermatophyta</taxon>
        <taxon>Magnoliopsida</taxon>
        <taxon>eudicotyledons</taxon>
        <taxon>Gunneridae</taxon>
        <taxon>Pentapetalae</taxon>
        <taxon>rosids</taxon>
        <taxon>fabids</taxon>
        <taxon>Malpighiales</taxon>
        <taxon>Linaceae</taxon>
        <taxon>Linum</taxon>
    </lineage>
</organism>
<feature type="region of interest" description="Disordered" evidence="2">
    <location>
        <begin position="37"/>
        <end position="58"/>
    </location>
</feature>
<proteinExistence type="inferred from homology"/>
<dbReference type="PANTHER" id="PTHR22835">
    <property type="entry name" value="ZINC FINGER FYVE DOMAIN CONTAINING PROTEIN"/>
    <property type="match status" value="1"/>
</dbReference>
<evidence type="ECO:0008006" key="5">
    <source>
        <dbReference type="Google" id="ProtNLM"/>
    </source>
</evidence>
<dbReference type="PANTHER" id="PTHR22835:SF514">
    <property type="entry name" value="GDSL-LIKE LIPASE_ACYLHYDROLASE SUPERFAMILY PROTEIN ISOFORM 1"/>
    <property type="match status" value="1"/>
</dbReference>
<gene>
    <name evidence="3" type="ORF">LITE_LOCUS36279</name>
</gene>
<dbReference type="Proteomes" id="UP001154282">
    <property type="component" value="Unassembled WGS sequence"/>
</dbReference>